<name>G0ULZ5_TRYCI</name>
<evidence type="ECO:0000256" key="5">
    <source>
        <dbReference type="ARBA" id="ARBA00022806"/>
    </source>
</evidence>
<accession>G0ULZ5</accession>
<dbReference type="SMART" id="SM00487">
    <property type="entry name" value="DEXDc"/>
    <property type="match status" value="1"/>
</dbReference>
<keyword evidence="4" id="KW-0378">Hydrolase</keyword>
<evidence type="ECO:0000256" key="12">
    <source>
        <dbReference type="ARBA" id="ARBA00030297"/>
    </source>
</evidence>
<evidence type="ECO:0000256" key="13">
    <source>
        <dbReference type="PROSITE-ProRule" id="PRU00552"/>
    </source>
</evidence>
<dbReference type="PROSITE" id="PS00039">
    <property type="entry name" value="DEAD_ATP_HELICASE"/>
    <property type="match status" value="1"/>
</dbReference>
<dbReference type="AlphaFoldDB" id="G0ULZ5"/>
<proteinExistence type="inferred from homology"/>
<dbReference type="VEuPathDB" id="TriTrypDB:TcIL3000_5_4040"/>
<evidence type="ECO:0000256" key="4">
    <source>
        <dbReference type="ARBA" id="ARBA00022801"/>
    </source>
</evidence>
<dbReference type="Pfam" id="PF00271">
    <property type="entry name" value="Helicase_C"/>
    <property type="match status" value="1"/>
</dbReference>
<dbReference type="Pfam" id="PF00270">
    <property type="entry name" value="DEAD"/>
    <property type="match status" value="1"/>
</dbReference>
<dbReference type="InterPro" id="IPR014014">
    <property type="entry name" value="RNA_helicase_DEAD_Q_motif"/>
</dbReference>
<comment type="function">
    <text evidence="10">ATP-dependent RNA helicase which is a subunit of the eIF4F complex involved in cap recognition and is required for mRNA binding to ribosome. In the current model of translation initiation, eIF4A unwinds RNA secondary structures in the 5'-UTR of mRNAs which is necessary to allow efficient binding of the small ribosomal subunit, and subsequent scanning for the initiator codon.</text>
</comment>
<feature type="short sequence motif" description="Q motif" evidence="13">
    <location>
        <begin position="291"/>
        <end position="319"/>
    </location>
</feature>
<keyword evidence="6" id="KW-0067">ATP-binding</keyword>
<evidence type="ECO:0000256" key="9">
    <source>
        <dbReference type="ARBA" id="ARBA00024417"/>
    </source>
</evidence>
<comment type="subunit">
    <text evidence="11">eIF4F is a multi-subunit complex, the composition of which varies with external and internal environmental conditions. It is composed of at least EIF4A, EIF4E and EIF4G.</text>
</comment>
<dbReference type="Gene3D" id="3.40.50.300">
    <property type="entry name" value="P-loop containing nucleotide triphosphate hydrolases"/>
    <property type="match status" value="2"/>
</dbReference>
<evidence type="ECO:0000256" key="7">
    <source>
        <dbReference type="ARBA" id="ARBA00022917"/>
    </source>
</evidence>
<dbReference type="GO" id="GO:0003743">
    <property type="term" value="F:translation initiation factor activity"/>
    <property type="evidence" value="ECO:0007669"/>
    <property type="project" value="UniProtKB-KW"/>
</dbReference>
<evidence type="ECO:0000259" key="16">
    <source>
        <dbReference type="PROSITE" id="PS51194"/>
    </source>
</evidence>
<dbReference type="CDD" id="cd18787">
    <property type="entry name" value="SF2_C_DEAD"/>
    <property type="match status" value="1"/>
</dbReference>
<feature type="region of interest" description="Disordered" evidence="14">
    <location>
        <begin position="739"/>
        <end position="759"/>
    </location>
</feature>
<organism evidence="18">
    <name type="scientific">Trypanosoma congolense (strain IL3000)</name>
    <dbReference type="NCBI Taxonomy" id="1068625"/>
    <lineage>
        <taxon>Eukaryota</taxon>
        <taxon>Discoba</taxon>
        <taxon>Euglenozoa</taxon>
        <taxon>Kinetoplastea</taxon>
        <taxon>Metakinetoplastina</taxon>
        <taxon>Trypanosomatida</taxon>
        <taxon>Trypanosomatidae</taxon>
        <taxon>Trypanosoma</taxon>
        <taxon>Nannomonas</taxon>
    </lineage>
</organism>
<dbReference type="InterPro" id="IPR000629">
    <property type="entry name" value="RNA-helicase_DEAD-box_CS"/>
</dbReference>
<dbReference type="PANTHER" id="PTHR47958">
    <property type="entry name" value="ATP-DEPENDENT RNA HELICASE DBP3"/>
    <property type="match status" value="1"/>
</dbReference>
<feature type="region of interest" description="Disordered" evidence="14">
    <location>
        <begin position="1"/>
        <end position="147"/>
    </location>
</feature>
<keyword evidence="2" id="KW-0396">Initiation factor</keyword>
<sequence length="930" mass="101797">MPKRGRGDSVGSTSSSDSLFSFSSNCENDTGKNKGIAEKNSSNSASASSKSNNNDNVDHSGAAVVADSPGRTVQALTPYKENTKTEQETAPVPDGHGAENASAHAFCPEVSRQHENRRGVPSDDDSLDDRFGTSPSDSGSDEEAHRSADDIRERLMAHVQVTSGTKKSATVPEAPALGMANPTQALHHLRDALLSPVTSTALTIVSATDESHQLMDAVVAAKLPPPPADEVKRLRKLKYVDHSTIEYSPIQKEFYVTPPDVKGLRAEELKTLLRELDGAKVRGRDPPRPMRSWTGSGLADSVLETLSKEGFHQPFAVQSLGAPALMSGRDLLVVAKTGSGKTLSYLLPLIRHCMGQRFRKKGEGPVALVLVPTHELGSQIVKVAEKLCAAAQLQLVASYGLTSLADNIRQCRAGCDVIVATPGRLLDLLTVSGGGVLSMRFVSFVVVDEADRMFDSGFSEHVNAFLKNIRPDRQLAMFSATMPKELRKVVMGHLHDPIEITVGGKPTPASNVEQRFFFFDEEVYEIDMESRGEEKKFLKLLQILGEEGGNGEHLILIFTQRKEECDELFARLSACGYQRRIAVLYGGMDPIDREFALEHFSPGNQFILVATGVAERGLDIPYLELVVNYSLPDHFEAYVHRIGRTGRAGRKGKAVSFFTRGRDDELAADLCEGLERAEQQVPEELYERAAKMREMRKDGMVRHNALFHRGYMRAKKLHFTSRDQQEQFKAAMHAAGVDGDLSDDLDGDSDDSSDDNGGIGVKIRAVEENGGQDGESDPAFSTALTVHRGEGALTLSSDQQKKRQQALEAALAYARKTTEGVVNPSSAGIRFEAEYPINDLPKPVRLRLQSAAVLRSVSEETESSIIRKGVFYDTKYKHSHRLQEGIRPLYLLIMGKTAEVVREAVKKLNDIRDEALGRIQKNVSALGVQL</sequence>
<reference evidence="18" key="1">
    <citation type="journal article" date="2012" name="Proc. Natl. Acad. Sci. U.S.A.">
        <title>Antigenic diversity is generated by distinct evolutionary mechanisms in African trypanosome species.</title>
        <authorList>
            <person name="Jackson A.P."/>
            <person name="Berry A."/>
            <person name="Aslett M."/>
            <person name="Allison H.C."/>
            <person name="Burton P."/>
            <person name="Vavrova-Anderson J."/>
            <person name="Brown R."/>
            <person name="Browne H."/>
            <person name="Corton N."/>
            <person name="Hauser H."/>
            <person name="Gamble J."/>
            <person name="Gilderthorp R."/>
            <person name="Marcello L."/>
            <person name="McQuillan J."/>
            <person name="Otto T.D."/>
            <person name="Quail M.A."/>
            <person name="Sanders M.J."/>
            <person name="van Tonder A."/>
            <person name="Ginger M.L."/>
            <person name="Field M.C."/>
            <person name="Barry J.D."/>
            <person name="Hertz-Fowler C."/>
            <person name="Berriman M."/>
        </authorList>
    </citation>
    <scope>NUCLEOTIDE SEQUENCE</scope>
    <source>
        <strain evidence="18">IL3000</strain>
    </source>
</reference>
<feature type="compositionally biased region" description="Low complexity" evidence="14">
    <location>
        <begin position="39"/>
        <end position="54"/>
    </location>
</feature>
<comment type="similarity">
    <text evidence="8">Belongs to the DEAD box helicase family. eIF4A subfamily.</text>
</comment>
<evidence type="ECO:0000259" key="15">
    <source>
        <dbReference type="PROSITE" id="PS51192"/>
    </source>
</evidence>
<keyword evidence="5 18" id="KW-0347">Helicase</keyword>
<evidence type="ECO:0000256" key="6">
    <source>
        <dbReference type="ARBA" id="ARBA00022840"/>
    </source>
</evidence>
<dbReference type="FunFam" id="3.40.50.300:FF:006127">
    <property type="entry name" value="ATP-dependent DEAD/H RNA helicase, putative"/>
    <property type="match status" value="1"/>
</dbReference>
<evidence type="ECO:0000256" key="1">
    <source>
        <dbReference type="ARBA" id="ARBA00012552"/>
    </source>
</evidence>
<dbReference type="SUPFAM" id="SSF52540">
    <property type="entry name" value="P-loop containing nucleoside triphosphate hydrolases"/>
    <property type="match status" value="1"/>
</dbReference>
<feature type="compositionally biased region" description="Basic and acidic residues" evidence="14">
    <location>
        <begin position="111"/>
        <end position="121"/>
    </location>
</feature>
<protein>
    <recommendedName>
        <fullName evidence="9">Probable eukaryotic initiation factor 4A</fullName>
        <ecNumber evidence="1">3.6.4.13</ecNumber>
    </recommendedName>
    <alternativeName>
        <fullName evidence="12">ATP-dependent RNA helicase eIF4A</fullName>
    </alternativeName>
</protein>
<evidence type="ECO:0000256" key="14">
    <source>
        <dbReference type="SAM" id="MobiDB-lite"/>
    </source>
</evidence>
<dbReference type="EMBL" id="HE575318">
    <property type="protein sequence ID" value="CCC90657.1"/>
    <property type="molecule type" value="Genomic_DNA"/>
</dbReference>
<feature type="domain" description="Helicase C-terminal" evidence="16">
    <location>
        <begin position="536"/>
        <end position="689"/>
    </location>
</feature>
<feature type="domain" description="DEAD-box RNA helicase Q" evidence="17">
    <location>
        <begin position="291"/>
        <end position="319"/>
    </location>
</feature>
<feature type="compositionally biased region" description="Acidic residues" evidence="14">
    <location>
        <begin position="740"/>
        <end position="754"/>
    </location>
</feature>
<dbReference type="InterPro" id="IPR001650">
    <property type="entry name" value="Helicase_C-like"/>
</dbReference>
<dbReference type="EC" id="3.6.4.13" evidence="1"/>
<evidence type="ECO:0000256" key="3">
    <source>
        <dbReference type="ARBA" id="ARBA00022741"/>
    </source>
</evidence>
<gene>
    <name evidence="18" type="ORF">TCIL3000_5_4040</name>
</gene>
<feature type="compositionally biased region" description="Low complexity" evidence="14">
    <location>
        <begin position="9"/>
        <end position="24"/>
    </location>
</feature>
<dbReference type="InterPro" id="IPR027417">
    <property type="entry name" value="P-loop_NTPase"/>
</dbReference>
<keyword evidence="3" id="KW-0547">Nucleotide-binding</keyword>
<dbReference type="GO" id="GO:0005524">
    <property type="term" value="F:ATP binding"/>
    <property type="evidence" value="ECO:0007669"/>
    <property type="project" value="UniProtKB-KW"/>
</dbReference>
<evidence type="ECO:0000256" key="11">
    <source>
        <dbReference type="ARBA" id="ARBA00025917"/>
    </source>
</evidence>
<dbReference type="PROSITE" id="PS51192">
    <property type="entry name" value="HELICASE_ATP_BIND_1"/>
    <property type="match status" value="1"/>
</dbReference>
<dbReference type="SMART" id="SM00490">
    <property type="entry name" value="HELICc"/>
    <property type="match status" value="1"/>
</dbReference>
<keyword evidence="7" id="KW-0648">Protein biosynthesis</keyword>
<evidence type="ECO:0000256" key="2">
    <source>
        <dbReference type="ARBA" id="ARBA00022540"/>
    </source>
</evidence>
<evidence type="ECO:0000256" key="8">
    <source>
        <dbReference type="ARBA" id="ARBA00024352"/>
    </source>
</evidence>
<dbReference type="GO" id="GO:0003676">
    <property type="term" value="F:nucleic acid binding"/>
    <property type="evidence" value="ECO:0007669"/>
    <property type="project" value="InterPro"/>
</dbReference>
<evidence type="ECO:0000313" key="18">
    <source>
        <dbReference type="EMBL" id="CCC90657.1"/>
    </source>
</evidence>
<dbReference type="InterPro" id="IPR014001">
    <property type="entry name" value="Helicase_ATP-bd"/>
</dbReference>
<feature type="domain" description="Helicase ATP-binding" evidence="15">
    <location>
        <begin position="322"/>
        <end position="500"/>
    </location>
</feature>
<dbReference type="InterPro" id="IPR011545">
    <property type="entry name" value="DEAD/DEAH_box_helicase_dom"/>
</dbReference>
<dbReference type="GO" id="GO:0003724">
    <property type="term" value="F:RNA helicase activity"/>
    <property type="evidence" value="ECO:0007669"/>
    <property type="project" value="UniProtKB-EC"/>
</dbReference>
<dbReference type="PROSITE" id="PS51195">
    <property type="entry name" value="Q_MOTIF"/>
    <property type="match status" value="1"/>
</dbReference>
<evidence type="ECO:0000259" key="17">
    <source>
        <dbReference type="PROSITE" id="PS51195"/>
    </source>
</evidence>
<evidence type="ECO:0000256" key="10">
    <source>
        <dbReference type="ARBA" id="ARBA00024769"/>
    </source>
</evidence>
<dbReference type="GO" id="GO:0016787">
    <property type="term" value="F:hydrolase activity"/>
    <property type="evidence" value="ECO:0007669"/>
    <property type="project" value="UniProtKB-KW"/>
</dbReference>
<dbReference type="PROSITE" id="PS51194">
    <property type="entry name" value="HELICASE_CTER"/>
    <property type="match status" value="1"/>
</dbReference>